<reference evidence="3 4" key="1">
    <citation type="submission" date="2021-04" db="EMBL/GenBank/DDBJ databases">
        <title>Draft genome sequence of Paenibacillus cisolokensis, LC2-13A.</title>
        <authorList>
            <person name="Uke A."/>
            <person name="Chhe C."/>
            <person name="Baramee S."/>
            <person name="Kosugi A."/>
        </authorList>
    </citation>
    <scope>NUCLEOTIDE SEQUENCE [LARGE SCALE GENOMIC DNA]</scope>
    <source>
        <strain evidence="3 4">LC2-13A</strain>
    </source>
</reference>
<evidence type="ECO:0000256" key="1">
    <source>
        <dbReference type="ARBA" id="ARBA00010928"/>
    </source>
</evidence>
<gene>
    <name evidence="3" type="ORF">PACILC2_39560</name>
</gene>
<accession>A0ABQ4NBP0</accession>
<feature type="domain" description="Gfo/Idh/MocA-like oxidoreductase C-terminal" evidence="2">
    <location>
        <begin position="7"/>
        <end position="53"/>
    </location>
</feature>
<evidence type="ECO:0000259" key="2">
    <source>
        <dbReference type="Pfam" id="PF02894"/>
    </source>
</evidence>
<dbReference type="Proteomes" id="UP000680304">
    <property type="component" value="Unassembled WGS sequence"/>
</dbReference>
<comment type="caution">
    <text evidence="3">The sequence shown here is derived from an EMBL/GenBank/DDBJ whole genome shotgun (WGS) entry which is preliminary data.</text>
</comment>
<dbReference type="EMBL" id="BOVJ01000130">
    <property type="protein sequence ID" value="GIQ65388.1"/>
    <property type="molecule type" value="Genomic_DNA"/>
</dbReference>
<sequence length="96" mass="10361">MPYVGHKGQIDNVLTAIENGSGEVLVTGREGRRTLELITAIYQSASTGETVRLPLSPDSPFYTREGVLANAVRFYEKKNAVAEFGQNDITVSGETG</sequence>
<dbReference type="Pfam" id="PF02894">
    <property type="entry name" value="GFO_IDH_MocA_C"/>
    <property type="match status" value="1"/>
</dbReference>
<proteinExistence type="inferred from homology"/>
<protein>
    <recommendedName>
        <fullName evidence="2">Gfo/Idh/MocA-like oxidoreductase C-terminal domain-containing protein</fullName>
    </recommendedName>
</protein>
<dbReference type="Gene3D" id="3.30.360.10">
    <property type="entry name" value="Dihydrodipicolinate Reductase, domain 2"/>
    <property type="match status" value="1"/>
</dbReference>
<comment type="similarity">
    <text evidence="1">Belongs to the Gfo/Idh/MocA family.</text>
</comment>
<evidence type="ECO:0000313" key="4">
    <source>
        <dbReference type="Proteomes" id="UP000680304"/>
    </source>
</evidence>
<evidence type="ECO:0000313" key="3">
    <source>
        <dbReference type="EMBL" id="GIQ65388.1"/>
    </source>
</evidence>
<organism evidence="3 4">
    <name type="scientific">Paenibacillus cisolokensis</name>
    <dbReference type="NCBI Taxonomy" id="1658519"/>
    <lineage>
        <taxon>Bacteria</taxon>
        <taxon>Bacillati</taxon>
        <taxon>Bacillota</taxon>
        <taxon>Bacilli</taxon>
        <taxon>Bacillales</taxon>
        <taxon>Paenibacillaceae</taxon>
        <taxon>Paenibacillus</taxon>
    </lineage>
</organism>
<keyword evidence="4" id="KW-1185">Reference proteome</keyword>
<name>A0ABQ4NBP0_9BACL</name>
<dbReference type="InterPro" id="IPR004104">
    <property type="entry name" value="Gfo/Idh/MocA-like_OxRdtase_C"/>
</dbReference>